<sequence>MFTNACIETERLLIRPYQIGDLDCLYELQKHPEVHRYIPEPIYSMGEMENIIRWSMDVNKKNTVNNIIKFNLAIIEKTSQKLIGYCGLGPLDFNPSLTELYYALTYDQWGNGYATEASKALLNYAFSVFQVENIVTTVFPENLASIHVLEKLGFQYKHKVQDLDVEFQEFEGLLFFSKTNPISLTN</sequence>
<dbReference type="InterPro" id="IPR051531">
    <property type="entry name" value="N-acetyltransferase"/>
</dbReference>
<dbReference type="InterPro" id="IPR000182">
    <property type="entry name" value="GNAT_dom"/>
</dbReference>
<protein>
    <submittedName>
        <fullName evidence="2">GNAT family N-acetyltransferase</fullName>
    </submittedName>
</protein>
<dbReference type="SUPFAM" id="SSF55729">
    <property type="entry name" value="Acyl-CoA N-acyltransferases (Nat)"/>
    <property type="match status" value="1"/>
</dbReference>
<dbReference type="RefSeq" id="WP_200748988.1">
    <property type="nucleotide sequence ID" value="NZ_JAEOAH010000012.1"/>
</dbReference>
<dbReference type="PROSITE" id="PS51186">
    <property type="entry name" value="GNAT"/>
    <property type="match status" value="1"/>
</dbReference>
<keyword evidence="3" id="KW-1185">Reference proteome</keyword>
<reference evidence="2 3" key="1">
    <citation type="submission" date="2020-12" db="EMBL/GenBank/DDBJ databases">
        <title>YIM B01967 draft genome.</title>
        <authorList>
            <person name="Yan X."/>
        </authorList>
    </citation>
    <scope>NUCLEOTIDE SEQUENCE [LARGE SCALE GENOMIC DNA]</scope>
    <source>
        <strain evidence="2 3">YIM B01967</strain>
    </source>
</reference>
<comment type="caution">
    <text evidence="2">The sequence shown here is derived from an EMBL/GenBank/DDBJ whole genome shotgun (WGS) entry which is preliminary data.</text>
</comment>
<organism evidence="2 3">
    <name type="scientific">Viridibacillus soli</name>
    <dbReference type="NCBI Taxonomy" id="2798301"/>
    <lineage>
        <taxon>Bacteria</taxon>
        <taxon>Bacillati</taxon>
        <taxon>Bacillota</taxon>
        <taxon>Bacilli</taxon>
        <taxon>Bacillales</taxon>
        <taxon>Caryophanaceae</taxon>
        <taxon>Viridibacillus</taxon>
    </lineage>
</organism>
<evidence type="ECO:0000259" key="1">
    <source>
        <dbReference type="PROSITE" id="PS51186"/>
    </source>
</evidence>
<name>A0ABS1H751_9BACL</name>
<dbReference type="PANTHER" id="PTHR43792:SF1">
    <property type="entry name" value="N-ACETYLTRANSFERASE DOMAIN-CONTAINING PROTEIN"/>
    <property type="match status" value="1"/>
</dbReference>
<dbReference type="Pfam" id="PF13302">
    <property type="entry name" value="Acetyltransf_3"/>
    <property type="match status" value="1"/>
</dbReference>
<dbReference type="Gene3D" id="3.40.630.30">
    <property type="match status" value="1"/>
</dbReference>
<accession>A0ABS1H751</accession>
<dbReference type="Proteomes" id="UP000618943">
    <property type="component" value="Unassembled WGS sequence"/>
</dbReference>
<gene>
    <name evidence="2" type="ORF">JFL43_10255</name>
</gene>
<evidence type="ECO:0000313" key="2">
    <source>
        <dbReference type="EMBL" id="MBK3495226.1"/>
    </source>
</evidence>
<proteinExistence type="predicted"/>
<dbReference type="PANTHER" id="PTHR43792">
    <property type="entry name" value="GNAT FAMILY, PUTATIVE (AFU_ORTHOLOGUE AFUA_3G00765)-RELATED-RELATED"/>
    <property type="match status" value="1"/>
</dbReference>
<dbReference type="InterPro" id="IPR016181">
    <property type="entry name" value="Acyl_CoA_acyltransferase"/>
</dbReference>
<feature type="domain" description="N-acetyltransferase" evidence="1">
    <location>
        <begin position="12"/>
        <end position="181"/>
    </location>
</feature>
<evidence type="ECO:0000313" key="3">
    <source>
        <dbReference type="Proteomes" id="UP000618943"/>
    </source>
</evidence>
<dbReference type="EMBL" id="JAEOAH010000012">
    <property type="protein sequence ID" value="MBK3495226.1"/>
    <property type="molecule type" value="Genomic_DNA"/>
</dbReference>